<dbReference type="EMBL" id="JAACFV010000136">
    <property type="protein sequence ID" value="KAF7504478.1"/>
    <property type="molecule type" value="Genomic_DNA"/>
</dbReference>
<evidence type="ECO:0000313" key="7">
    <source>
        <dbReference type="Proteomes" id="UP000606974"/>
    </source>
</evidence>
<dbReference type="OrthoDB" id="5511599at2759"/>
<dbReference type="AlphaFoldDB" id="A0A8H7E1C3"/>
<gene>
    <name evidence="6" type="ORF">GJ744_002158</name>
</gene>
<protein>
    <submittedName>
        <fullName evidence="6">Uncharacterized protein</fullName>
    </submittedName>
</protein>
<evidence type="ECO:0000256" key="1">
    <source>
        <dbReference type="ARBA" id="ARBA00004273"/>
    </source>
</evidence>
<reference evidence="6" key="1">
    <citation type="submission" date="2020-02" db="EMBL/GenBank/DDBJ databases">
        <authorList>
            <person name="Palmer J.M."/>
        </authorList>
    </citation>
    <scope>NUCLEOTIDE SEQUENCE</scope>
    <source>
        <strain evidence="6">EPUS1.4</strain>
        <tissue evidence="6">Thallus</tissue>
    </source>
</reference>
<feature type="transmembrane region" description="Helical" evidence="5">
    <location>
        <begin position="39"/>
        <end position="60"/>
    </location>
</feature>
<dbReference type="Pfam" id="PF02238">
    <property type="entry name" value="COX7a"/>
    <property type="match status" value="1"/>
</dbReference>
<keyword evidence="3" id="KW-0496">Mitochondrion</keyword>
<keyword evidence="5" id="KW-1133">Transmembrane helix</keyword>
<evidence type="ECO:0000256" key="2">
    <source>
        <dbReference type="ARBA" id="ARBA00022792"/>
    </source>
</evidence>
<dbReference type="GO" id="GO:0005743">
    <property type="term" value="C:mitochondrial inner membrane"/>
    <property type="evidence" value="ECO:0007669"/>
    <property type="project" value="UniProtKB-SubCell"/>
</dbReference>
<name>A0A8H7E1C3_9EURO</name>
<keyword evidence="7" id="KW-1185">Reference proteome</keyword>
<proteinExistence type="predicted"/>
<dbReference type="InterPro" id="IPR039297">
    <property type="entry name" value="COX7a"/>
</dbReference>
<accession>A0A8H7E1C3</accession>
<keyword evidence="4 5" id="KW-0472">Membrane</keyword>
<organism evidence="6 7">
    <name type="scientific">Endocarpon pusillum</name>
    <dbReference type="NCBI Taxonomy" id="364733"/>
    <lineage>
        <taxon>Eukaryota</taxon>
        <taxon>Fungi</taxon>
        <taxon>Dikarya</taxon>
        <taxon>Ascomycota</taxon>
        <taxon>Pezizomycotina</taxon>
        <taxon>Eurotiomycetes</taxon>
        <taxon>Chaetothyriomycetidae</taxon>
        <taxon>Verrucariales</taxon>
        <taxon>Verrucariaceae</taxon>
        <taxon>Endocarpon</taxon>
    </lineage>
</organism>
<comment type="subcellular location">
    <subcellularLocation>
        <location evidence="1">Mitochondrion inner membrane</location>
    </subcellularLocation>
</comment>
<evidence type="ECO:0000256" key="4">
    <source>
        <dbReference type="ARBA" id="ARBA00023136"/>
    </source>
</evidence>
<keyword evidence="2" id="KW-0999">Mitochondrion inner membrane</keyword>
<keyword evidence="5" id="KW-0812">Transmembrane</keyword>
<dbReference type="Proteomes" id="UP000606974">
    <property type="component" value="Unassembled WGS sequence"/>
</dbReference>
<comment type="caution">
    <text evidence="6">The sequence shown here is derived from an EMBL/GenBank/DDBJ whole genome shotgun (WGS) entry which is preliminary data.</text>
</comment>
<evidence type="ECO:0000256" key="5">
    <source>
        <dbReference type="SAM" id="Phobius"/>
    </source>
</evidence>
<evidence type="ECO:0000313" key="6">
    <source>
        <dbReference type="EMBL" id="KAF7504478.1"/>
    </source>
</evidence>
<evidence type="ECO:0000256" key="3">
    <source>
        <dbReference type="ARBA" id="ARBA00023128"/>
    </source>
</evidence>
<sequence length="126" mass="15017">MRGIFANRWVYRENRVPYYQRLMQKDDGKRLWWKSHRSAYILYPYYIMLYGSLTATMYAMCRMVLGHKTCTTRSISAQLRLLLVPVPGVNLECLLDYIQAYELSRLSRRLWLHKFRLGSATACIKP</sequence>